<protein>
    <recommendedName>
        <fullName evidence="2">site-specific DNA-methyltransferase (adenine-specific)</fullName>
        <ecNumber evidence="2">2.1.1.72</ecNumber>
    </recommendedName>
</protein>
<dbReference type="EC" id="2.1.1.72" evidence="2"/>
<dbReference type="GO" id="GO:0003677">
    <property type="term" value="F:DNA binding"/>
    <property type="evidence" value="ECO:0007669"/>
    <property type="project" value="InterPro"/>
</dbReference>
<dbReference type="GO" id="GO:0008170">
    <property type="term" value="F:N-methyltransferase activity"/>
    <property type="evidence" value="ECO:0007669"/>
    <property type="project" value="InterPro"/>
</dbReference>
<evidence type="ECO:0000313" key="10">
    <source>
        <dbReference type="EMBL" id="CCM65895.1"/>
    </source>
</evidence>
<dbReference type="PANTHER" id="PTHR42998">
    <property type="entry name" value="TYPE I RESTRICTION ENZYME HINDVIIP M PROTEIN-RELATED"/>
    <property type="match status" value="1"/>
</dbReference>
<dbReference type="InterPro" id="IPR022749">
    <property type="entry name" value="D12N6_MeTrfase_N"/>
</dbReference>
<dbReference type="InterPro" id="IPR038333">
    <property type="entry name" value="T1MK-like_N_sf"/>
</dbReference>
<keyword evidence="4" id="KW-0808">Transferase</keyword>
<feature type="domain" description="DNA methylase adenine-specific" evidence="8">
    <location>
        <begin position="144"/>
        <end position="471"/>
    </location>
</feature>
<dbReference type="Proteomes" id="UP000018291">
    <property type="component" value="Unassembled WGS sequence"/>
</dbReference>
<gene>
    <name evidence="10" type="ORF">BN381_800003</name>
</gene>
<dbReference type="Pfam" id="PF12161">
    <property type="entry name" value="HsdM_N"/>
    <property type="match status" value="1"/>
</dbReference>
<dbReference type="RefSeq" id="WP_012231095.1">
    <property type="nucleotide sequence ID" value="NZ_HG422565.1"/>
</dbReference>
<dbReference type="Pfam" id="PF02384">
    <property type="entry name" value="N6_Mtase"/>
    <property type="match status" value="1"/>
</dbReference>
<dbReference type="GO" id="GO:0009307">
    <property type="term" value="P:DNA restriction-modification system"/>
    <property type="evidence" value="ECO:0007669"/>
    <property type="project" value="UniProtKB-KW"/>
</dbReference>
<dbReference type="Gene3D" id="3.40.50.150">
    <property type="entry name" value="Vaccinia Virus protein VP39"/>
    <property type="match status" value="1"/>
</dbReference>
<sequence length="511" mass="56587">MATDLTQVQKKLWDTADELRANSGLQASEYSAPVLGLIFLRFAEERFAAAHAELGTGSARNPVGPDDYKARGVLYLPDEARYGHLLNQPESADLGKILNDAMSAVEVHNPDLKGVLPKVYGTLPNEVLIELMRTLNSLADDIEGDGFGLVYEYFLGQFAMAEGQGGGEFFTPTSIVKLIVEILEPFHGKIFDPACGSGGMFVQSANFVARHKRNPASELSIYGQEASRRTVPLAKMNLAVHGLGGNILEGNTYYDDRHDSVGKFDFVMANPPFNVNKVDKAKLEDDPRFRLGLPNTDNANYLWIQTFYSALNDQGRAGFVMANSASDARGSELEIRRRLIEDRVIDVIVAVGTNMFFTVTLPVTLWFLDKGKRDGPRADEVLFIDAREIYNTIDRAHRDWTPQQIEFLANVVRLWRGDPPEFEAGSRALLEERFPGLEYADVGGLCGVAAPTDIVDQGWSLNPGRYVAAAHVVSDHDYEERVSSLATEWRRLAKEAHVLEQTVASVMELSQ</sequence>
<dbReference type="HOGENOM" id="CLU_013049_4_1_11"/>
<proteinExistence type="inferred from homology"/>
<dbReference type="SUPFAM" id="SSF53335">
    <property type="entry name" value="S-adenosyl-L-methionine-dependent methyltransferases"/>
    <property type="match status" value="1"/>
</dbReference>
<reference evidence="10 11" key="1">
    <citation type="journal article" date="2013" name="ISME J.">
        <title>Metabolic model for the filamentous 'Candidatus Microthrix parvicella' based on genomic and metagenomic analyses.</title>
        <authorList>
            <person name="Jon McIlroy S."/>
            <person name="Kristiansen R."/>
            <person name="Albertsen M."/>
            <person name="Michael Karst S."/>
            <person name="Rossetti S."/>
            <person name="Lund Nielsen J."/>
            <person name="Tandoi V."/>
            <person name="James Seviour R."/>
            <person name="Nielsen P.H."/>
        </authorList>
    </citation>
    <scope>NUCLEOTIDE SEQUENCE [LARGE SCALE GENOMIC DNA]</scope>
    <source>
        <strain evidence="10 11">RN1</strain>
    </source>
</reference>
<name>R4Z5C9_9ACTN</name>
<comment type="catalytic activity">
    <reaction evidence="7">
        <text>a 2'-deoxyadenosine in DNA + S-adenosyl-L-methionine = an N(6)-methyl-2'-deoxyadenosine in DNA + S-adenosyl-L-homocysteine + H(+)</text>
        <dbReference type="Rhea" id="RHEA:15197"/>
        <dbReference type="Rhea" id="RHEA-COMP:12418"/>
        <dbReference type="Rhea" id="RHEA-COMP:12419"/>
        <dbReference type="ChEBI" id="CHEBI:15378"/>
        <dbReference type="ChEBI" id="CHEBI:57856"/>
        <dbReference type="ChEBI" id="CHEBI:59789"/>
        <dbReference type="ChEBI" id="CHEBI:90615"/>
        <dbReference type="ChEBI" id="CHEBI:90616"/>
        <dbReference type="EC" id="2.1.1.72"/>
    </reaction>
</comment>
<evidence type="ECO:0000256" key="3">
    <source>
        <dbReference type="ARBA" id="ARBA00022603"/>
    </source>
</evidence>
<evidence type="ECO:0000256" key="2">
    <source>
        <dbReference type="ARBA" id="ARBA00011900"/>
    </source>
</evidence>
<evidence type="ECO:0000256" key="7">
    <source>
        <dbReference type="ARBA" id="ARBA00047942"/>
    </source>
</evidence>
<evidence type="ECO:0000256" key="4">
    <source>
        <dbReference type="ARBA" id="ARBA00022679"/>
    </source>
</evidence>
<feature type="domain" description="N6 adenine-specific DNA methyltransferase N-terminal" evidence="9">
    <location>
        <begin position="9"/>
        <end position="133"/>
    </location>
</feature>
<accession>R4Z5C9</accession>
<evidence type="ECO:0000256" key="1">
    <source>
        <dbReference type="ARBA" id="ARBA00006594"/>
    </source>
</evidence>
<dbReference type="GO" id="GO:0032259">
    <property type="term" value="P:methylation"/>
    <property type="evidence" value="ECO:0007669"/>
    <property type="project" value="UniProtKB-KW"/>
</dbReference>
<dbReference type="InterPro" id="IPR029063">
    <property type="entry name" value="SAM-dependent_MTases_sf"/>
</dbReference>
<dbReference type="PANTHER" id="PTHR42998:SF1">
    <property type="entry name" value="TYPE I RESTRICTION ENZYME HINDI METHYLASE SUBUNIT"/>
    <property type="match status" value="1"/>
</dbReference>
<evidence type="ECO:0000259" key="8">
    <source>
        <dbReference type="Pfam" id="PF02384"/>
    </source>
</evidence>
<keyword evidence="11" id="KW-1185">Reference proteome</keyword>
<dbReference type="GO" id="GO:0009007">
    <property type="term" value="F:site-specific DNA-methyltransferase (adenine-specific) activity"/>
    <property type="evidence" value="ECO:0007669"/>
    <property type="project" value="UniProtKB-EC"/>
</dbReference>
<evidence type="ECO:0000256" key="6">
    <source>
        <dbReference type="ARBA" id="ARBA00022747"/>
    </source>
</evidence>
<dbReference type="InterPro" id="IPR003356">
    <property type="entry name" value="DNA_methylase_A-5"/>
</dbReference>
<keyword evidence="3 10" id="KW-0489">Methyltransferase</keyword>
<dbReference type="PRINTS" id="PR00507">
    <property type="entry name" value="N12N6MTFRASE"/>
</dbReference>
<evidence type="ECO:0000259" key="9">
    <source>
        <dbReference type="Pfam" id="PF12161"/>
    </source>
</evidence>
<dbReference type="eggNOG" id="COG0286">
    <property type="taxonomic scope" value="Bacteria"/>
</dbReference>
<dbReference type="STRING" id="1229780.BN381_800003"/>
<evidence type="ECO:0000256" key="5">
    <source>
        <dbReference type="ARBA" id="ARBA00022691"/>
    </source>
</evidence>
<dbReference type="InterPro" id="IPR052916">
    <property type="entry name" value="Type-I_RE_MTase_Subunit"/>
</dbReference>
<keyword evidence="6" id="KW-0680">Restriction system</keyword>
<dbReference type="EMBL" id="CANL01000079">
    <property type="protein sequence ID" value="CCM65895.1"/>
    <property type="molecule type" value="Genomic_DNA"/>
</dbReference>
<keyword evidence="5" id="KW-0949">S-adenosyl-L-methionine</keyword>
<dbReference type="OrthoDB" id="9784823at2"/>
<evidence type="ECO:0000313" key="11">
    <source>
        <dbReference type="Proteomes" id="UP000018291"/>
    </source>
</evidence>
<organism evidence="10 11">
    <name type="scientific">Candidatus Neomicrothrix parvicella RN1</name>
    <dbReference type="NCBI Taxonomy" id="1229780"/>
    <lineage>
        <taxon>Bacteria</taxon>
        <taxon>Bacillati</taxon>
        <taxon>Actinomycetota</taxon>
        <taxon>Acidimicrobiia</taxon>
        <taxon>Acidimicrobiales</taxon>
        <taxon>Microthrixaceae</taxon>
        <taxon>Candidatus Neomicrothrix</taxon>
    </lineage>
</organism>
<comment type="similarity">
    <text evidence="1">Belongs to the N(4)/N(6)-methyltransferase family.</text>
</comment>
<dbReference type="AlphaFoldDB" id="R4Z5C9"/>
<comment type="caution">
    <text evidence="10">The sequence shown here is derived from an EMBL/GenBank/DDBJ whole genome shotgun (WGS) entry which is preliminary data.</text>
</comment>
<dbReference type="Gene3D" id="1.20.1260.30">
    <property type="match status" value="1"/>
</dbReference>